<feature type="transmembrane region" description="Helical" evidence="3">
    <location>
        <begin position="20"/>
        <end position="39"/>
    </location>
</feature>
<dbReference type="Proteomes" id="UP001319104">
    <property type="component" value="Unassembled WGS sequence"/>
</dbReference>
<dbReference type="PRINTS" id="PR00922">
    <property type="entry name" value="DADACBPTASE3"/>
</dbReference>
<dbReference type="GO" id="GO:0006508">
    <property type="term" value="P:proteolysis"/>
    <property type="evidence" value="ECO:0007669"/>
    <property type="project" value="InterPro"/>
</dbReference>
<dbReference type="GO" id="GO:0000270">
    <property type="term" value="P:peptidoglycan metabolic process"/>
    <property type="evidence" value="ECO:0007669"/>
    <property type="project" value="TreeGrafter"/>
</dbReference>
<keyword evidence="4" id="KW-0121">Carboxypeptidase</keyword>
<comment type="caution">
    <text evidence="4">The sequence shown here is derived from an EMBL/GenBank/DDBJ whole genome shotgun (WGS) entry which is preliminary data.</text>
</comment>
<keyword evidence="3" id="KW-0812">Transmembrane</keyword>
<proteinExistence type="inferred from homology"/>
<evidence type="ECO:0000256" key="3">
    <source>
        <dbReference type="SAM" id="Phobius"/>
    </source>
</evidence>
<protein>
    <submittedName>
        <fullName evidence="4">D-alanyl-D-alanine carboxypeptidase</fullName>
        <ecNumber evidence="4">3.4.16.4</ecNumber>
    </submittedName>
</protein>
<dbReference type="InterPro" id="IPR000667">
    <property type="entry name" value="Peptidase_S13"/>
</dbReference>
<dbReference type="InterPro" id="IPR012338">
    <property type="entry name" value="Beta-lactam/transpept-like"/>
</dbReference>
<keyword evidence="2 4" id="KW-0378">Hydrolase</keyword>
<dbReference type="GO" id="GO:0009002">
    <property type="term" value="F:serine-type D-Ala-D-Ala carboxypeptidase activity"/>
    <property type="evidence" value="ECO:0007669"/>
    <property type="project" value="UniProtKB-EC"/>
</dbReference>
<dbReference type="AlphaFoldDB" id="A0AAP2CFN8"/>
<keyword evidence="5" id="KW-1185">Reference proteome</keyword>
<evidence type="ECO:0000256" key="2">
    <source>
        <dbReference type="ARBA" id="ARBA00022801"/>
    </source>
</evidence>
<gene>
    <name evidence="4" type="ORF">KI659_02440</name>
</gene>
<dbReference type="Pfam" id="PF02113">
    <property type="entry name" value="Peptidase_S13"/>
    <property type="match status" value="1"/>
</dbReference>
<keyword evidence="3" id="KW-0472">Membrane</keyword>
<evidence type="ECO:0000313" key="4">
    <source>
        <dbReference type="EMBL" id="MBS9522865.1"/>
    </source>
</evidence>
<dbReference type="SUPFAM" id="SSF56601">
    <property type="entry name" value="beta-lactamase/transpeptidase-like"/>
    <property type="match status" value="1"/>
</dbReference>
<comment type="similarity">
    <text evidence="1">Belongs to the peptidase S13 family.</text>
</comment>
<dbReference type="PANTHER" id="PTHR30023">
    <property type="entry name" value="D-ALANYL-D-ALANINE CARBOXYPEPTIDASE"/>
    <property type="match status" value="1"/>
</dbReference>
<organism evidence="4 5">
    <name type="scientific">Litoribacter ruber</name>
    <dbReference type="NCBI Taxonomy" id="702568"/>
    <lineage>
        <taxon>Bacteria</taxon>
        <taxon>Pseudomonadati</taxon>
        <taxon>Bacteroidota</taxon>
        <taxon>Cytophagia</taxon>
        <taxon>Cytophagales</taxon>
        <taxon>Cyclobacteriaceae</taxon>
        <taxon>Litoribacter</taxon>
    </lineage>
</organism>
<sequence>MEVKTYSKHVHRPRLLSSLYLVPSTITLLLFLQVSSLIAQPSRDKTAELESYFNKDSFFNNHLTGFMLYDLDTQQPVYEKNSHLYFIPASTTKLVTFFSSLITLGDSTTILRYVNKGNEVTVWGTGDPSWKYHALPQQPRLREFFDKYEKINFSDANWKDQAFGFGWQWDDYYFSYSAEKSPFPIYGNVAKVINRNNKPEVSPSLFRQNLTTSDRDVRNVQREFHSNQFYYNPRTYNGMNTYVPFLTSQQTFAQLASSELNKMVIPTKEKLPKDHQRLKGIRTEALYKEMMLESDNFIAEHLLLMISDELFQELNSERAIDYIKKTYLIDLPDELLWVDGSGLSRHNLMTPRSLVVLMDKIYRVMPDEMLFNLLPKGGVSGTLKNNYHAPKPYVFGKTGTISNNHSLVGLVRTKSDKLYAFAFMNNNYPYKASKVRAEMEKVMVYIRENF</sequence>
<dbReference type="PANTHER" id="PTHR30023:SF0">
    <property type="entry name" value="PENICILLIN-SENSITIVE CARBOXYPEPTIDASE A"/>
    <property type="match status" value="1"/>
</dbReference>
<reference evidence="4 5" key="1">
    <citation type="submission" date="2021-05" db="EMBL/GenBank/DDBJ databases">
        <authorList>
            <person name="Zhang Z.D."/>
            <person name="Osman G."/>
        </authorList>
    </citation>
    <scope>NUCLEOTIDE SEQUENCE [LARGE SCALE GENOMIC DNA]</scope>
    <source>
        <strain evidence="4 5">KCTC 32217</strain>
    </source>
</reference>
<accession>A0AAP2CFN8</accession>
<evidence type="ECO:0000256" key="1">
    <source>
        <dbReference type="ARBA" id="ARBA00006096"/>
    </source>
</evidence>
<dbReference type="EC" id="3.4.16.4" evidence="4"/>
<dbReference type="Gene3D" id="3.40.710.10">
    <property type="entry name" value="DD-peptidase/beta-lactamase superfamily"/>
    <property type="match status" value="2"/>
</dbReference>
<name>A0AAP2CFN8_9BACT</name>
<evidence type="ECO:0000313" key="5">
    <source>
        <dbReference type="Proteomes" id="UP001319104"/>
    </source>
</evidence>
<keyword evidence="4" id="KW-0645">Protease</keyword>
<dbReference type="EMBL" id="JAHCMY010000001">
    <property type="protein sequence ID" value="MBS9522865.1"/>
    <property type="molecule type" value="Genomic_DNA"/>
</dbReference>
<keyword evidence="3" id="KW-1133">Transmembrane helix</keyword>